<proteinExistence type="predicted"/>
<keyword evidence="1" id="KW-1133">Transmembrane helix</keyword>
<reference evidence="2 3" key="1">
    <citation type="submission" date="2018-07" db="EMBL/GenBank/DDBJ databases">
        <title>Genomic Encyclopedia of Type Strains, Phase IV (KMG-IV): sequencing the most valuable type-strain genomes for metagenomic binning, comparative biology and taxonomic classification.</title>
        <authorList>
            <person name="Goeker M."/>
        </authorList>
    </citation>
    <scope>NUCLEOTIDE SEQUENCE [LARGE SCALE GENOMIC DNA]</scope>
    <source>
        <strain evidence="2 3">DSM 44290</strain>
    </source>
</reference>
<dbReference type="STRING" id="1210086.GCA_001613105_01121"/>
<keyword evidence="3" id="KW-1185">Reference proteome</keyword>
<gene>
    <name evidence="2" type="ORF">DFR76_102545</name>
</gene>
<evidence type="ECO:0000256" key="1">
    <source>
        <dbReference type="SAM" id="Phobius"/>
    </source>
</evidence>
<evidence type="ECO:0000313" key="2">
    <source>
        <dbReference type="EMBL" id="RDI68144.1"/>
    </source>
</evidence>
<dbReference type="EMBL" id="QQBC01000002">
    <property type="protein sequence ID" value="RDI68144.1"/>
    <property type="molecule type" value="Genomic_DNA"/>
</dbReference>
<dbReference type="RefSeq" id="WP_067992798.1">
    <property type="nucleotide sequence ID" value="NZ_QQBC01000002.1"/>
</dbReference>
<comment type="caution">
    <text evidence="2">The sequence shown here is derived from an EMBL/GenBank/DDBJ whole genome shotgun (WGS) entry which is preliminary data.</text>
</comment>
<keyword evidence="1" id="KW-0812">Transmembrane</keyword>
<protein>
    <recommendedName>
        <fullName evidence="4">Integral membrane protein</fullName>
    </recommendedName>
</protein>
<organism evidence="2 3">
    <name type="scientific">Nocardia pseudobrasiliensis</name>
    <dbReference type="NCBI Taxonomy" id="45979"/>
    <lineage>
        <taxon>Bacteria</taxon>
        <taxon>Bacillati</taxon>
        <taxon>Actinomycetota</taxon>
        <taxon>Actinomycetes</taxon>
        <taxon>Mycobacteriales</taxon>
        <taxon>Nocardiaceae</taxon>
        <taxon>Nocardia</taxon>
    </lineage>
</organism>
<evidence type="ECO:0008006" key="4">
    <source>
        <dbReference type="Google" id="ProtNLM"/>
    </source>
</evidence>
<accession>A0A370IFA8</accession>
<feature type="transmembrane region" description="Helical" evidence="1">
    <location>
        <begin position="84"/>
        <end position="105"/>
    </location>
</feature>
<dbReference type="Proteomes" id="UP000254869">
    <property type="component" value="Unassembled WGS sequence"/>
</dbReference>
<evidence type="ECO:0000313" key="3">
    <source>
        <dbReference type="Proteomes" id="UP000254869"/>
    </source>
</evidence>
<name>A0A370IFA8_9NOCA</name>
<feature type="transmembrane region" description="Helical" evidence="1">
    <location>
        <begin position="18"/>
        <end position="35"/>
    </location>
</feature>
<dbReference type="AlphaFoldDB" id="A0A370IFA8"/>
<feature type="transmembrane region" description="Helical" evidence="1">
    <location>
        <begin position="41"/>
        <end position="63"/>
    </location>
</feature>
<keyword evidence="1" id="KW-0472">Membrane</keyword>
<sequence length="159" mass="18002">MDHLNLFETKTTYRLRRLEFGVGLVVSLYLFVAHIGEVRWIPAIILFFYIDVIGYIPGMIANLRSKNGEVGRIYYVLYNTMHSAITQSVAVGLWALVFGFEWALLVIPIHLCGDRALFGNFMKSFVVAFEPEKHPAFAEFERRLAGPWTAASGKTLEGV</sequence>